<feature type="domain" description="RRM" evidence="5">
    <location>
        <begin position="591"/>
        <end position="671"/>
    </location>
</feature>
<dbReference type="GO" id="GO:0000398">
    <property type="term" value="P:mRNA splicing, via spliceosome"/>
    <property type="evidence" value="ECO:0007669"/>
    <property type="project" value="TreeGrafter"/>
</dbReference>
<dbReference type="InterPro" id="IPR035979">
    <property type="entry name" value="RBD_domain_sf"/>
</dbReference>
<dbReference type="EMBL" id="AP012218">
    <property type="protein sequence ID" value="BAO41645.1"/>
    <property type="molecule type" value="Genomic_DNA"/>
</dbReference>
<accession>W0TE51</accession>
<dbReference type="InterPro" id="IPR012677">
    <property type="entry name" value="Nucleotide-bd_a/b_plait_sf"/>
</dbReference>
<feature type="domain" description="RRM" evidence="5">
    <location>
        <begin position="352"/>
        <end position="449"/>
    </location>
</feature>
<evidence type="ECO:0000256" key="2">
    <source>
        <dbReference type="ARBA" id="ARBA00022884"/>
    </source>
</evidence>
<feature type="compositionally biased region" description="Low complexity" evidence="4">
    <location>
        <begin position="28"/>
        <end position="44"/>
    </location>
</feature>
<dbReference type="PROSITE" id="PS50102">
    <property type="entry name" value="RRM"/>
    <property type="match status" value="4"/>
</dbReference>
<name>W0TE51_KLUMD</name>
<feature type="compositionally biased region" description="Polar residues" evidence="4">
    <location>
        <begin position="58"/>
        <end position="84"/>
    </location>
</feature>
<feature type="compositionally biased region" description="Low complexity" evidence="4">
    <location>
        <begin position="116"/>
        <end position="161"/>
    </location>
</feature>
<sequence length="680" mass="75640">MTYSPFSQPQPSSQGHEAGHGHVHGHLHGQSSSSSGSNANGGLEMRQMAASPVGESLSPVSDLSYQASSRQNTMWSDQGSQWEVQQQHPGQHNHQNQQQQQQQHLQYQHHHHHHQQQQQQQQQGLQYQQQGLPYQQGMQPGMQYQQHQQHQHPHQGSQGHQFSFSNHIISPVMGSTGMGMSDMSLIRLPSQEYMEYPPLSSGSSEFLSPRPISVVAAQPEREEKPSSVNLLAQFTAEANMPLSLQSGQLNNPRDFTTAPSRTVYLGNIPSTITYKALLDYVRTGVVEEVKILPEKMCAFVSFVDENDALLFHSDAILKRLNIDGRDIKIGWGKPQPIDPIVRAGISNDGATRNVYIGKLNTNKDLCEKWGADPKEVVITKEKLLEDLSQFGEIESIKLVEDRGIAFVHFTSVFSAIKAVANIGSIDPYYSNKKVFYGKDRCAFITKTQQHNVAQFLGIQPGMEALMENNRELISQTLLQQSAAAAAIATSAGGANNLGNRTVYLGNLPKNVKLEEICNAIRGGLLQNIKLLNDRHVCFVTFIDPTAAAQFYAMSSLHGLTIHNKRCKIGWGKHSGPLPNLIALAVSRGASRNIYLGNINFEEDSKLEEPIFTEDALRSIFEEFGTVEQINFLYEKNCCFINFANISNAILAIDKIKSNPHFKNLKINFGKDRCGNVPRQL</sequence>
<evidence type="ECO:0000313" key="7">
    <source>
        <dbReference type="Proteomes" id="UP000065495"/>
    </source>
</evidence>
<dbReference type="FunFam" id="3.30.70.330:FF:000047">
    <property type="entry name" value="Differentiation 1 negative regulator"/>
    <property type="match status" value="1"/>
</dbReference>
<dbReference type="CDD" id="cd12521">
    <property type="entry name" value="RRM3_MRN1"/>
    <property type="match status" value="1"/>
</dbReference>
<feature type="compositionally biased region" description="Low complexity" evidence="4">
    <location>
        <begin position="1"/>
        <end position="16"/>
    </location>
</feature>
<protein>
    <submittedName>
        <fullName evidence="6">Uncharacterized RNA-binding protein YPL184C</fullName>
    </submittedName>
</protein>
<evidence type="ECO:0000256" key="1">
    <source>
        <dbReference type="ARBA" id="ARBA00022737"/>
    </source>
</evidence>
<dbReference type="VEuPathDB" id="FungiDB:KLMA_60354"/>
<organism evidence="6 7">
    <name type="scientific">Kluyveromyces marxianus (strain DMKU3-1042 / BCC 29191 / NBRC 104275)</name>
    <name type="common">Yeast</name>
    <name type="synonym">Candida kefyr</name>
    <dbReference type="NCBI Taxonomy" id="1003335"/>
    <lineage>
        <taxon>Eukaryota</taxon>
        <taxon>Fungi</taxon>
        <taxon>Dikarya</taxon>
        <taxon>Ascomycota</taxon>
        <taxon>Saccharomycotina</taxon>
        <taxon>Saccharomycetes</taxon>
        <taxon>Saccharomycetales</taxon>
        <taxon>Saccharomycetaceae</taxon>
        <taxon>Kluyveromyces</taxon>
    </lineage>
</organism>
<keyword evidence="1" id="KW-0677">Repeat</keyword>
<reference evidence="6 7" key="1">
    <citation type="journal article" date="2015" name="Biotechnol. Biofuels">
        <title>Genetic basis of the highly efficient yeast Kluyveromyces marxianus: complete genome sequence and transcriptome analyses.</title>
        <authorList>
            <person name="Lertwattanasakul N."/>
            <person name="Kosaka T."/>
            <person name="Hosoyama A."/>
            <person name="Suzuki Y."/>
            <person name="Rodrussamee N."/>
            <person name="Matsutani M."/>
            <person name="Murata M."/>
            <person name="Fujimoto N."/>
            <person name="Suprayogi"/>
            <person name="Tsuchikane K."/>
            <person name="Limtong S."/>
            <person name="Fujita N."/>
            <person name="Yamada M."/>
        </authorList>
    </citation>
    <scope>NUCLEOTIDE SEQUENCE [LARGE SCALE GENOMIC DNA]</scope>
    <source>
        <strain evidence="7">DMKU3-1042 / BCC 29191 / NBRC 104275</strain>
    </source>
</reference>
<proteinExistence type="predicted"/>
<keyword evidence="2 3" id="KW-0694">RNA-binding</keyword>
<evidence type="ECO:0000259" key="5">
    <source>
        <dbReference type="PROSITE" id="PS50102"/>
    </source>
</evidence>
<dbReference type="PANTHER" id="PTHR14089">
    <property type="entry name" value="PRE-MRNA-SPLICING FACTOR RBM22"/>
    <property type="match status" value="1"/>
</dbReference>
<feature type="domain" description="RRM" evidence="5">
    <location>
        <begin position="500"/>
        <end position="573"/>
    </location>
</feature>
<dbReference type="GO" id="GO:0010494">
    <property type="term" value="C:cytoplasmic stress granule"/>
    <property type="evidence" value="ECO:0007669"/>
    <property type="project" value="TreeGrafter"/>
</dbReference>
<dbReference type="PANTHER" id="PTHR14089:SF8">
    <property type="entry name" value="RNA-BINDING PROTEIN MRN1"/>
    <property type="match status" value="1"/>
</dbReference>
<dbReference type="Proteomes" id="UP000065495">
    <property type="component" value="Chromosome 6"/>
</dbReference>
<dbReference type="OrthoDB" id="6407164at2759"/>
<dbReference type="SMART" id="SM00360">
    <property type="entry name" value="RRM"/>
    <property type="match status" value="4"/>
</dbReference>
<dbReference type="AlphaFoldDB" id="W0TE51"/>
<feature type="compositionally biased region" description="Low complexity" evidence="4">
    <location>
        <begin position="85"/>
        <end position="106"/>
    </location>
</feature>
<evidence type="ECO:0000256" key="4">
    <source>
        <dbReference type="SAM" id="MobiDB-lite"/>
    </source>
</evidence>
<evidence type="ECO:0000256" key="3">
    <source>
        <dbReference type="PROSITE-ProRule" id="PRU00176"/>
    </source>
</evidence>
<feature type="domain" description="RRM" evidence="5">
    <location>
        <begin position="261"/>
        <end position="334"/>
    </location>
</feature>
<dbReference type="FunFam" id="3.30.70.330:FF:000120">
    <property type="entry name" value="Negative regulator of differentiation 1"/>
    <property type="match status" value="1"/>
</dbReference>
<dbReference type="GeneID" id="34717570"/>
<dbReference type="GO" id="GO:0010468">
    <property type="term" value="P:regulation of gene expression"/>
    <property type="evidence" value="ECO:0007669"/>
    <property type="project" value="UniProtKB-ARBA"/>
</dbReference>
<dbReference type="InterPro" id="IPR000504">
    <property type="entry name" value="RRM_dom"/>
</dbReference>
<feature type="region of interest" description="Disordered" evidence="4">
    <location>
        <begin position="1"/>
        <end position="161"/>
    </location>
</feature>
<dbReference type="SUPFAM" id="SSF54928">
    <property type="entry name" value="RNA-binding domain, RBD"/>
    <property type="match status" value="3"/>
</dbReference>
<gene>
    <name evidence="6" type="primary">MRN1</name>
    <name evidence="6" type="ORF">KLMA_60354</name>
</gene>
<dbReference type="Gene3D" id="3.30.70.330">
    <property type="match status" value="4"/>
</dbReference>
<evidence type="ECO:0000313" key="6">
    <source>
        <dbReference type="EMBL" id="BAO41645.1"/>
    </source>
</evidence>
<dbReference type="KEGG" id="kmx:KLMA_60354"/>
<dbReference type="GO" id="GO:0003729">
    <property type="term" value="F:mRNA binding"/>
    <property type="evidence" value="ECO:0007669"/>
    <property type="project" value="TreeGrafter"/>
</dbReference>
<dbReference type="GO" id="GO:0051252">
    <property type="term" value="P:regulation of RNA metabolic process"/>
    <property type="evidence" value="ECO:0007669"/>
    <property type="project" value="UniProtKB-ARBA"/>
</dbReference>
<dbReference type="RefSeq" id="XP_022677427.1">
    <property type="nucleotide sequence ID" value="XM_022821022.1"/>
</dbReference>
<dbReference type="Pfam" id="PF00076">
    <property type="entry name" value="RRM_1"/>
    <property type="match status" value="2"/>
</dbReference>
<dbReference type="InterPro" id="IPR039171">
    <property type="entry name" value="Cwc2/Slt11"/>
</dbReference>